<proteinExistence type="predicted"/>
<name>A0A6V7Y727_MELEN</name>
<organism evidence="1 2">
    <name type="scientific">Meloidogyne enterolobii</name>
    <name type="common">Root-knot nematode worm</name>
    <name type="synonym">Meloidogyne mayaguensis</name>
    <dbReference type="NCBI Taxonomy" id="390850"/>
    <lineage>
        <taxon>Eukaryota</taxon>
        <taxon>Metazoa</taxon>
        <taxon>Ecdysozoa</taxon>
        <taxon>Nematoda</taxon>
        <taxon>Chromadorea</taxon>
        <taxon>Rhabditida</taxon>
        <taxon>Tylenchina</taxon>
        <taxon>Tylenchomorpha</taxon>
        <taxon>Tylenchoidea</taxon>
        <taxon>Meloidogynidae</taxon>
        <taxon>Meloidogyninae</taxon>
        <taxon>Meloidogyne</taxon>
    </lineage>
</organism>
<dbReference type="Proteomes" id="UP000580250">
    <property type="component" value="Unassembled WGS sequence"/>
</dbReference>
<dbReference type="EMBL" id="CAJEWN010003337">
    <property type="protein sequence ID" value="CAD2207346.1"/>
    <property type="molecule type" value="Genomic_DNA"/>
</dbReference>
<comment type="caution">
    <text evidence="1">The sequence shown here is derived from an EMBL/GenBank/DDBJ whole genome shotgun (WGS) entry which is preliminary data.</text>
</comment>
<evidence type="ECO:0000313" key="2">
    <source>
        <dbReference type="Proteomes" id="UP000580250"/>
    </source>
</evidence>
<evidence type="ECO:0000313" key="1">
    <source>
        <dbReference type="EMBL" id="CAD2207346.1"/>
    </source>
</evidence>
<sequence>MDMSSAAAFLDGSSNGACGNNSSEPLTSLEVAKKLGLSNQFAFALDCLPFREEETCPILVIDFLQMDTGQKEMVVNFLLNYGGHLIGTGGHAIGFLEWTTLMEANLSLRRAHPEVFYDENGRQMNGQAISRNQTASTVILTPETEKKWTLTEVPQFFEY</sequence>
<dbReference type="AlphaFoldDB" id="A0A6V7Y727"/>
<gene>
    <name evidence="1" type="ORF">MENT_LOCUS61268</name>
</gene>
<accession>A0A6V7Y727</accession>
<protein>
    <submittedName>
        <fullName evidence="1">Uncharacterized protein</fullName>
    </submittedName>
</protein>
<reference evidence="1 2" key="1">
    <citation type="submission" date="2020-08" db="EMBL/GenBank/DDBJ databases">
        <authorList>
            <person name="Koutsovoulos G."/>
            <person name="Danchin GJ E."/>
        </authorList>
    </citation>
    <scope>NUCLEOTIDE SEQUENCE [LARGE SCALE GENOMIC DNA]</scope>
</reference>